<evidence type="ECO:0000259" key="11">
    <source>
        <dbReference type="Pfam" id="PF02163"/>
    </source>
</evidence>
<dbReference type="GO" id="GO:0016020">
    <property type="term" value="C:membrane"/>
    <property type="evidence" value="ECO:0007669"/>
    <property type="project" value="UniProtKB-SubCell"/>
</dbReference>
<feature type="transmembrane region" description="Helical" evidence="10">
    <location>
        <begin position="146"/>
        <end position="170"/>
    </location>
</feature>
<gene>
    <name evidence="12" type="ORF">ENP06_04730</name>
</gene>
<evidence type="ECO:0000313" key="12">
    <source>
        <dbReference type="EMBL" id="HEQ88699.1"/>
    </source>
</evidence>
<dbReference type="GO" id="GO:0006508">
    <property type="term" value="P:proteolysis"/>
    <property type="evidence" value="ECO:0007669"/>
    <property type="project" value="UniProtKB-KW"/>
</dbReference>
<organism evidence="12">
    <name type="scientific">Thermoanaerobaculum aquaticum</name>
    <dbReference type="NCBI Taxonomy" id="1312852"/>
    <lineage>
        <taxon>Bacteria</taxon>
        <taxon>Pseudomonadati</taxon>
        <taxon>Acidobacteriota</taxon>
        <taxon>Thermoanaerobaculia</taxon>
        <taxon>Thermoanaerobaculales</taxon>
        <taxon>Thermoanaerobaculaceae</taxon>
        <taxon>Thermoanaerobaculum</taxon>
    </lineage>
</organism>
<dbReference type="OrthoDB" id="9781963at2"/>
<keyword evidence="4 12" id="KW-0645">Protease</keyword>
<feature type="domain" description="Peptidase M50" evidence="11">
    <location>
        <begin position="88"/>
        <end position="250"/>
    </location>
</feature>
<dbReference type="AlphaFoldDB" id="A0A7V1ZIG3"/>
<feature type="transmembrane region" description="Helical" evidence="10">
    <location>
        <begin position="251"/>
        <end position="280"/>
    </location>
</feature>
<evidence type="ECO:0000256" key="8">
    <source>
        <dbReference type="ARBA" id="ARBA00022989"/>
    </source>
</evidence>
<evidence type="ECO:0000256" key="5">
    <source>
        <dbReference type="ARBA" id="ARBA00022692"/>
    </source>
</evidence>
<proteinExistence type="inferred from homology"/>
<accession>A0A7V1ZIG3</accession>
<evidence type="ECO:0000256" key="9">
    <source>
        <dbReference type="ARBA" id="ARBA00023136"/>
    </source>
</evidence>
<evidence type="ECO:0000256" key="7">
    <source>
        <dbReference type="ARBA" id="ARBA00022946"/>
    </source>
</evidence>
<keyword evidence="9 10" id="KW-0472">Membrane</keyword>
<keyword evidence="6" id="KW-0378">Hydrolase</keyword>
<dbReference type="Pfam" id="PF02163">
    <property type="entry name" value="Peptidase_M50"/>
    <property type="match status" value="1"/>
</dbReference>
<comment type="similarity">
    <text evidence="3">Belongs to the peptidase M50B family.</text>
</comment>
<name>A0A7V1ZIG3_9BACT</name>
<protein>
    <submittedName>
        <fullName evidence="12">Site-2 protease family protein</fullName>
    </submittedName>
</protein>
<comment type="cofactor">
    <cofactor evidence="1">
        <name>Zn(2+)</name>
        <dbReference type="ChEBI" id="CHEBI:29105"/>
    </cofactor>
</comment>
<evidence type="ECO:0000256" key="1">
    <source>
        <dbReference type="ARBA" id="ARBA00001947"/>
    </source>
</evidence>
<evidence type="ECO:0000256" key="10">
    <source>
        <dbReference type="SAM" id="Phobius"/>
    </source>
</evidence>
<keyword evidence="5 10" id="KW-0812">Transmembrane</keyword>
<reference evidence="12" key="1">
    <citation type="journal article" date="2020" name="mSystems">
        <title>Genome- and Community-Level Interaction Insights into Carbon Utilization and Element Cycling Functions of Hydrothermarchaeota in Hydrothermal Sediment.</title>
        <authorList>
            <person name="Zhou Z."/>
            <person name="Liu Y."/>
            <person name="Xu W."/>
            <person name="Pan J."/>
            <person name="Luo Z.H."/>
            <person name="Li M."/>
        </authorList>
    </citation>
    <scope>NUCLEOTIDE SEQUENCE [LARGE SCALE GENOMIC DNA]</scope>
    <source>
        <strain evidence="12">SpSt-186</strain>
    </source>
</reference>
<dbReference type="InterPro" id="IPR008915">
    <property type="entry name" value="Peptidase_M50"/>
</dbReference>
<dbReference type="EMBL" id="DSHW01000359">
    <property type="protein sequence ID" value="HEQ88699.1"/>
    <property type="molecule type" value="Genomic_DNA"/>
</dbReference>
<dbReference type="PANTHER" id="PTHR31412">
    <property type="entry name" value="ZINC METALLOPROTEASE EGY1"/>
    <property type="match status" value="1"/>
</dbReference>
<feature type="transmembrane region" description="Helical" evidence="10">
    <location>
        <begin position="112"/>
        <end position="134"/>
    </location>
</feature>
<evidence type="ECO:0000256" key="3">
    <source>
        <dbReference type="ARBA" id="ARBA00007931"/>
    </source>
</evidence>
<evidence type="ECO:0000256" key="4">
    <source>
        <dbReference type="ARBA" id="ARBA00022670"/>
    </source>
</evidence>
<dbReference type="PANTHER" id="PTHR31412:SF0">
    <property type="entry name" value="ZINC METALLOPROTEASE EGY1, CHLOROPLASTIC-RELATED"/>
    <property type="match status" value="1"/>
</dbReference>
<evidence type="ECO:0000256" key="6">
    <source>
        <dbReference type="ARBA" id="ARBA00022801"/>
    </source>
</evidence>
<feature type="transmembrane region" description="Helical" evidence="10">
    <location>
        <begin position="31"/>
        <end position="54"/>
    </location>
</feature>
<keyword evidence="8 10" id="KW-1133">Transmembrane helix</keyword>
<dbReference type="RefSeq" id="WP_053334937.1">
    <property type="nucleotide sequence ID" value="NZ_JMFG01000012.1"/>
</dbReference>
<dbReference type="InterPro" id="IPR044838">
    <property type="entry name" value="EGY1-like"/>
</dbReference>
<feature type="transmembrane region" description="Helical" evidence="10">
    <location>
        <begin position="210"/>
        <end position="230"/>
    </location>
</feature>
<dbReference type="CDD" id="cd06160">
    <property type="entry name" value="S2P-M50_like_2"/>
    <property type="match status" value="1"/>
</dbReference>
<comment type="subcellular location">
    <subcellularLocation>
        <location evidence="2">Membrane</location>
        <topology evidence="2">Multi-pass membrane protein</topology>
    </subcellularLocation>
</comment>
<comment type="caution">
    <text evidence="12">The sequence shown here is derived from an EMBL/GenBank/DDBJ whole genome shotgun (WGS) entry which is preliminary data.</text>
</comment>
<evidence type="ECO:0000256" key="2">
    <source>
        <dbReference type="ARBA" id="ARBA00004141"/>
    </source>
</evidence>
<dbReference type="GO" id="GO:0008233">
    <property type="term" value="F:peptidase activity"/>
    <property type="evidence" value="ECO:0007669"/>
    <property type="project" value="UniProtKB-KW"/>
</dbReference>
<sequence length="322" mass="35580">MADQHVEILAPDGALLRVLRPQPPRHSPGRLLLHLALFLATLATTSTVGGLMFASSEVELRLASKGFSGFSLFWRLITDREVLTAGLAFSLPLMAILLAHEMGHYVACRRHYLDATLPFFIPVPFGIGTMGAFIRIRSPLMTKRELVDVGASGPIAGFVLTLPVLVWGILQSQVVHELPKGGYLVFGEPILFKLLSRMIYPELAQGADLLLHPTAYAAWIGLLVTALNLLPFGQLDGGHITYAALGRIHRLVAWPLLVVLVLLGFKWTGWWVWAMVALVMGVRHPWVPGEDDPFPEDRRWVVVASWVIFLLSFTPEPIKVVP</sequence>
<feature type="transmembrane region" description="Helical" evidence="10">
    <location>
        <begin position="82"/>
        <end position="100"/>
    </location>
</feature>
<keyword evidence="7" id="KW-0809">Transit peptide</keyword>